<name>A0A8K0S9B9_9HYPO</name>
<gene>
    <name evidence="2" type="ORF">B0I35DRAFT_154977</name>
</gene>
<dbReference type="AlphaFoldDB" id="A0A8K0S9B9"/>
<comment type="caution">
    <text evidence="2">The sequence shown here is derived from an EMBL/GenBank/DDBJ whole genome shotgun (WGS) entry which is preliminary data.</text>
</comment>
<organism evidence="2 3">
    <name type="scientific">Stachybotrys elegans</name>
    <dbReference type="NCBI Taxonomy" id="80388"/>
    <lineage>
        <taxon>Eukaryota</taxon>
        <taxon>Fungi</taxon>
        <taxon>Dikarya</taxon>
        <taxon>Ascomycota</taxon>
        <taxon>Pezizomycotina</taxon>
        <taxon>Sordariomycetes</taxon>
        <taxon>Hypocreomycetidae</taxon>
        <taxon>Hypocreales</taxon>
        <taxon>Stachybotryaceae</taxon>
        <taxon>Stachybotrys</taxon>
    </lineage>
</organism>
<dbReference type="OrthoDB" id="4093325at2759"/>
<feature type="signal peptide" evidence="1">
    <location>
        <begin position="1"/>
        <end position="18"/>
    </location>
</feature>
<reference evidence="2" key="1">
    <citation type="journal article" date="2021" name="Nat. Commun.">
        <title>Genetic determinants of endophytism in the Arabidopsis root mycobiome.</title>
        <authorList>
            <person name="Mesny F."/>
            <person name="Miyauchi S."/>
            <person name="Thiergart T."/>
            <person name="Pickel B."/>
            <person name="Atanasova L."/>
            <person name="Karlsson M."/>
            <person name="Huettel B."/>
            <person name="Barry K.W."/>
            <person name="Haridas S."/>
            <person name="Chen C."/>
            <person name="Bauer D."/>
            <person name="Andreopoulos W."/>
            <person name="Pangilinan J."/>
            <person name="LaButti K."/>
            <person name="Riley R."/>
            <person name="Lipzen A."/>
            <person name="Clum A."/>
            <person name="Drula E."/>
            <person name="Henrissat B."/>
            <person name="Kohler A."/>
            <person name="Grigoriev I.V."/>
            <person name="Martin F.M."/>
            <person name="Hacquard S."/>
        </authorList>
    </citation>
    <scope>NUCLEOTIDE SEQUENCE</scope>
    <source>
        <strain evidence="2">MPI-CAGE-CH-0235</strain>
    </source>
</reference>
<dbReference type="EMBL" id="JAGPNK010000027">
    <property type="protein sequence ID" value="KAH7303928.1"/>
    <property type="molecule type" value="Genomic_DNA"/>
</dbReference>
<proteinExistence type="predicted"/>
<keyword evidence="1" id="KW-0732">Signal</keyword>
<evidence type="ECO:0000313" key="2">
    <source>
        <dbReference type="EMBL" id="KAH7303928.1"/>
    </source>
</evidence>
<accession>A0A8K0S9B9</accession>
<evidence type="ECO:0008006" key="4">
    <source>
        <dbReference type="Google" id="ProtNLM"/>
    </source>
</evidence>
<protein>
    <recommendedName>
        <fullName evidence="4">Cell wall protein PhiA</fullName>
    </recommendedName>
</protein>
<sequence>MKVLLFTPLLAGVAAAQAFRLVAENACSPIHNGYFNAALSNIYINLEQNDALCPSVNNPSTVIMSIIGDGLYFSSSRNPVQTVWVDRSAAGQGKIGYLTQDHWIPPGAEFNGWSLDDSGSLTFDGASFIACPNGLNGAWTVWLNVGIAQPGGNVGCVPVLGREAVTYLPYASCTYTVNGTLWEIE</sequence>
<dbReference type="Proteomes" id="UP000813444">
    <property type="component" value="Unassembled WGS sequence"/>
</dbReference>
<evidence type="ECO:0000313" key="3">
    <source>
        <dbReference type="Proteomes" id="UP000813444"/>
    </source>
</evidence>
<feature type="chain" id="PRO_5035454540" description="Cell wall protein PhiA" evidence="1">
    <location>
        <begin position="19"/>
        <end position="185"/>
    </location>
</feature>
<keyword evidence="3" id="KW-1185">Reference proteome</keyword>
<evidence type="ECO:0000256" key="1">
    <source>
        <dbReference type="SAM" id="SignalP"/>
    </source>
</evidence>